<organism evidence="2">
    <name type="scientific">uncultured Frankineae bacterium</name>
    <dbReference type="NCBI Taxonomy" id="437475"/>
    <lineage>
        <taxon>Bacteria</taxon>
        <taxon>Bacillati</taxon>
        <taxon>Actinomycetota</taxon>
        <taxon>Actinomycetes</taxon>
        <taxon>Frankiales</taxon>
        <taxon>environmental samples</taxon>
    </lineage>
</organism>
<feature type="compositionally biased region" description="Basic residues" evidence="1">
    <location>
        <begin position="97"/>
        <end position="129"/>
    </location>
</feature>
<gene>
    <name evidence="2" type="ORF">AVDCRST_MAG07-3207</name>
</gene>
<proteinExistence type="predicted"/>
<protein>
    <submittedName>
        <fullName evidence="2">Redox-sensing transcriptional repressor Rex</fullName>
    </submittedName>
</protein>
<evidence type="ECO:0000256" key="1">
    <source>
        <dbReference type="SAM" id="MobiDB-lite"/>
    </source>
</evidence>
<dbReference type="EMBL" id="CADCUB010000144">
    <property type="protein sequence ID" value="CAA9351423.1"/>
    <property type="molecule type" value="Genomic_DNA"/>
</dbReference>
<feature type="compositionally biased region" description="Basic residues" evidence="1">
    <location>
        <begin position="67"/>
        <end position="87"/>
    </location>
</feature>
<feature type="compositionally biased region" description="Gly residues" evidence="1">
    <location>
        <begin position="167"/>
        <end position="179"/>
    </location>
</feature>
<feature type="non-terminal residue" evidence="2">
    <location>
        <position position="1"/>
    </location>
</feature>
<reference evidence="2" key="1">
    <citation type="submission" date="2020-02" db="EMBL/GenBank/DDBJ databases">
        <authorList>
            <person name="Meier V. D."/>
        </authorList>
    </citation>
    <scope>NUCLEOTIDE SEQUENCE</scope>
    <source>
        <strain evidence="2">AVDCRST_MAG07</strain>
    </source>
</reference>
<accession>A0A6J4M8U7</accession>
<feature type="non-terminal residue" evidence="2">
    <location>
        <position position="229"/>
    </location>
</feature>
<evidence type="ECO:0000313" key="2">
    <source>
        <dbReference type="EMBL" id="CAA9351423.1"/>
    </source>
</evidence>
<feature type="compositionally biased region" description="Basic residues" evidence="1">
    <location>
        <begin position="138"/>
        <end position="159"/>
    </location>
</feature>
<feature type="compositionally biased region" description="Low complexity" evidence="1">
    <location>
        <begin position="57"/>
        <end position="66"/>
    </location>
</feature>
<feature type="region of interest" description="Disordered" evidence="1">
    <location>
        <begin position="1"/>
        <end position="229"/>
    </location>
</feature>
<sequence>ASSVERAVRSATPVRRPGGDRRPTAGLPACAARAGRRRLEHRLERGAGGRGRGGLGEAAQGPVLPRLLRHPRRRLRRRRAGPARQRRPGPGPALARRPGRRRQPRARAGRLRRVRRAGLLRRGAVRRRPGAGGGAGRRAGRAPPRRARRRGAQRPRVDRRHHDARLGGAGRLRPAGGGGHHQRPELRAGAAAGARRRRRAQGRPVQRAADPVLPRAPQGRPRAHRGSGV</sequence>
<dbReference type="AlphaFoldDB" id="A0A6J4M8U7"/>
<name>A0A6J4M8U7_9ACTN</name>